<dbReference type="CDD" id="cd00170">
    <property type="entry name" value="SEC14"/>
    <property type="match status" value="1"/>
</dbReference>
<accession>A0A507DTD1</accession>
<evidence type="ECO:0000313" key="5">
    <source>
        <dbReference type="Proteomes" id="UP000320475"/>
    </source>
</evidence>
<dbReference type="PANTHER" id="PTHR45824">
    <property type="entry name" value="GH16843P"/>
    <property type="match status" value="1"/>
</dbReference>
<dbReference type="InterPro" id="IPR001251">
    <property type="entry name" value="CRAL-TRIO_dom"/>
</dbReference>
<dbReference type="GO" id="GO:0008526">
    <property type="term" value="F:phosphatidylinositol transfer activity"/>
    <property type="evidence" value="ECO:0007669"/>
    <property type="project" value="TreeGrafter"/>
</dbReference>
<dbReference type="Proteomes" id="UP000320475">
    <property type="component" value="Unassembled WGS sequence"/>
</dbReference>
<name>A0A507DTD1_9FUNG</name>
<dbReference type="OrthoDB" id="75724at2759"/>
<dbReference type="InterPro" id="IPR052578">
    <property type="entry name" value="PI_Transfer_CRAL-TRIO"/>
</dbReference>
<dbReference type="Proteomes" id="UP000317494">
    <property type="component" value="Unassembled WGS sequence"/>
</dbReference>
<dbReference type="InterPro" id="IPR036865">
    <property type="entry name" value="CRAL-TRIO_dom_sf"/>
</dbReference>
<evidence type="ECO:0000313" key="3">
    <source>
        <dbReference type="EMBL" id="TPX55009.1"/>
    </source>
</evidence>
<dbReference type="EMBL" id="QEAM01000079">
    <property type="protein sequence ID" value="TPX47375.1"/>
    <property type="molecule type" value="Genomic_DNA"/>
</dbReference>
<dbReference type="VEuPathDB" id="FungiDB:SeMB42_g00040"/>
<dbReference type="AlphaFoldDB" id="A0A507DTD1"/>
<dbReference type="Pfam" id="PF03765">
    <property type="entry name" value="CRAL_TRIO_N"/>
    <property type="match status" value="1"/>
</dbReference>
<sequence length="330" mass="37722">MTEPAPIRLMASMPVPGVPTKLPVLSCPDVILKRLDSSAGDPDLKKKLSPEQLATLHEFRLLISSHFTKVGDKTDPAPADSEIADVRQDEESWCDDACLLRYLRASNWKVSHAAERLEATLKWRRSYKPHKITPDDVKTESLTGKIYVNGFDIIGRPILYLCPKRENTKDYDQQLKHTVFVLETAIKMMPVGVEQMVIIIDYEDVSMRTSPPLSISRRFLEVLGNHYPERFGIGFVVNPSWYLWVALTIVSPFLDPVSKAKLNFVSLDNKVKKKESTNDGTGTWTSLQKYIDNEMLDAMFGGAYMFEWDHPTYWSHICALRNVRKRKIMM</sequence>
<dbReference type="InterPro" id="IPR036273">
    <property type="entry name" value="CRAL/TRIO_N_dom_sf"/>
</dbReference>
<keyword evidence="4" id="KW-1185">Reference proteome</keyword>
<dbReference type="Pfam" id="PF00650">
    <property type="entry name" value="CRAL_TRIO"/>
    <property type="match status" value="1"/>
</dbReference>
<proteinExistence type="predicted"/>
<dbReference type="PANTHER" id="PTHR45824:SF29">
    <property type="entry name" value="GH16843P"/>
    <property type="match status" value="1"/>
</dbReference>
<dbReference type="PROSITE" id="PS50191">
    <property type="entry name" value="CRAL_TRIO"/>
    <property type="match status" value="1"/>
</dbReference>
<organism evidence="3 4">
    <name type="scientific">Synchytrium endobioticum</name>
    <dbReference type="NCBI Taxonomy" id="286115"/>
    <lineage>
        <taxon>Eukaryota</taxon>
        <taxon>Fungi</taxon>
        <taxon>Fungi incertae sedis</taxon>
        <taxon>Chytridiomycota</taxon>
        <taxon>Chytridiomycota incertae sedis</taxon>
        <taxon>Chytridiomycetes</taxon>
        <taxon>Synchytriales</taxon>
        <taxon>Synchytriaceae</taxon>
        <taxon>Synchytrium</taxon>
    </lineage>
</organism>
<dbReference type="SMART" id="SM00516">
    <property type="entry name" value="SEC14"/>
    <property type="match status" value="1"/>
</dbReference>
<gene>
    <name evidence="2" type="ORF">SeLEV6574_g02701</name>
    <name evidence="3" type="ORF">SeMB42_g00040</name>
</gene>
<dbReference type="SMART" id="SM01100">
    <property type="entry name" value="CRAL_TRIO_N"/>
    <property type="match status" value="1"/>
</dbReference>
<feature type="domain" description="CRAL-TRIO" evidence="1">
    <location>
        <begin position="134"/>
        <end position="308"/>
    </location>
</feature>
<evidence type="ECO:0000313" key="2">
    <source>
        <dbReference type="EMBL" id="TPX47375.1"/>
    </source>
</evidence>
<dbReference type="Gene3D" id="3.40.525.10">
    <property type="entry name" value="CRAL-TRIO lipid binding domain"/>
    <property type="match status" value="1"/>
</dbReference>
<reference evidence="4 5" key="1">
    <citation type="journal article" date="2019" name="Sci. Rep.">
        <title>Comparative genomics of chytrid fungi reveal insights into the obligate biotrophic and pathogenic lifestyle of Synchytrium endobioticum.</title>
        <authorList>
            <person name="van de Vossenberg B.T.L.H."/>
            <person name="Warris S."/>
            <person name="Nguyen H.D.T."/>
            <person name="van Gent-Pelzer M.P.E."/>
            <person name="Joly D.L."/>
            <person name="van de Geest H.C."/>
            <person name="Bonants P.J.M."/>
            <person name="Smith D.S."/>
            <person name="Levesque C.A."/>
            <person name="van der Lee T.A.J."/>
        </authorList>
    </citation>
    <scope>NUCLEOTIDE SEQUENCE [LARGE SCALE GENOMIC DNA]</scope>
    <source>
        <strain evidence="2 5">LEV6574</strain>
        <strain evidence="3 4">MB42</strain>
    </source>
</reference>
<dbReference type="SUPFAM" id="SSF46938">
    <property type="entry name" value="CRAL/TRIO N-terminal domain"/>
    <property type="match status" value="1"/>
</dbReference>
<comment type="caution">
    <text evidence="3">The sequence shown here is derived from an EMBL/GenBank/DDBJ whole genome shotgun (WGS) entry which is preliminary data.</text>
</comment>
<dbReference type="STRING" id="286115.A0A507DTD1"/>
<evidence type="ECO:0000313" key="4">
    <source>
        <dbReference type="Proteomes" id="UP000317494"/>
    </source>
</evidence>
<evidence type="ECO:0000259" key="1">
    <source>
        <dbReference type="PROSITE" id="PS50191"/>
    </source>
</evidence>
<protein>
    <recommendedName>
        <fullName evidence="1">CRAL-TRIO domain-containing protein</fullName>
    </recommendedName>
</protein>
<dbReference type="InterPro" id="IPR011074">
    <property type="entry name" value="CRAL/TRIO_N_dom"/>
</dbReference>
<dbReference type="EMBL" id="QEAN01000001">
    <property type="protein sequence ID" value="TPX55009.1"/>
    <property type="molecule type" value="Genomic_DNA"/>
</dbReference>
<dbReference type="SUPFAM" id="SSF52087">
    <property type="entry name" value="CRAL/TRIO domain"/>
    <property type="match status" value="1"/>
</dbReference>